<evidence type="ECO:0000313" key="5">
    <source>
        <dbReference type="EMBL" id="CAF4060458.1"/>
    </source>
</evidence>
<evidence type="ECO:0000313" key="6">
    <source>
        <dbReference type="Proteomes" id="UP000663889"/>
    </source>
</evidence>
<dbReference type="Proteomes" id="UP000663823">
    <property type="component" value="Unassembled WGS sequence"/>
</dbReference>
<dbReference type="AlphaFoldDB" id="A0A814QLL9"/>
<comment type="caution">
    <text evidence="2">The sequence shown here is derived from an EMBL/GenBank/DDBJ whole genome shotgun (WGS) entry which is preliminary data.</text>
</comment>
<evidence type="ECO:0000313" key="2">
    <source>
        <dbReference type="EMBL" id="CAF1121276.1"/>
    </source>
</evidence>
<evidence type="ECO:0000313" key="4">
    <source>
        <dbReference type="EMBL" id="CAF3803325.1"/>
    </source>
</evidence>
<name>A0A814QLL9_9BILA</name>
<dbReference type="Proteomes" id="UP000663889">
    <property type="component" value="Unassembled WGS sequence"/>
</dbReference>
<dbReference type="EMBL" id="CAJNOO010002880">
    <property type="protein sequence ID" value="CAF1303908.1"/>
    <property type="molecule type" value="Genomic_DNA"/>
</dbReference>
<dbReference type="EMBL" id="CAJOBE010008408">
    <property type="protein sequence ID" value="CAF4060458.1"/>
    <property type="molecule type" value="Genomic_DNA"/>
</dbReference>
<proteinExistence type="predicted"/>
<gene>
    <name evidence="5" type="ORF">FNK824_LOCUS29229</name>
    <name evidence="4" type="ORF">OTI717_LOCUS18402</name>
    <name evidence="3" type="ORF">RFH988_LOCUS29874</name>
    <name evidence="2" type="ORF">SEV965_LOCUS16924</name>
</gene>
<dbReference type="EMBL" id="CAJOAX010002540">
    <property type="protein sequence ID" value="CAF3803325.1"/>
    <property type="molecule type" value="Genomic_DNA"/>
</dbReference>
<accession>A0A814QLL9</accession>
<dbReference type="EMBL" id="CAJNOU010000947">
    <property type="protein sequence ID" value="CAF1121276.1"/>
    <property type="molecule type" value="Genomic_DNA"/>
</dbReference>
<evidence type="ECO:0000256" key="1">
    <source>
        <dbReference type="SAM" id="Phobius"/>
    </source>
</evidence>
<dbReference type="Proteomes" id="UP000663874">
    <property type="component" value="Unassembled WGS sequence"/>
</dbReference>
<protein>
    <submittedName>
        <fullName evidence="2">Uncharacterized protein</fullName>
    </submittedName>
</protein>
<dbReference type="OrthoDB" id="10051357at2759"/>
<dbReference type="Proteomes" id="UP000663882">
    <property type="component" value="Unassembled WGS sequence"/>
</dbReference>
<evidence type="ECO:0000313" key="3">
    <source>
        <dbReference type="EMBL" id="CAF1303908.1"/>
    </source>
</evidence>
<sequence length="303" mass="31807">MKNFLIQPKTDSLNFNSRASVISPNDPKFDTDLSQWDARPWQAECFKPPSSQISKPAWSATDEFMIENPGKSFSHCKCCGDFLAAHKALLIGLAIGVLLAAVGLATVTSMWLITNCTTTTTISNSDTTTPTTGTTTTTITTTTETTTTTSVTTSTITTTTVTTTTQLCTTQSYSSSFTSAVAPTSAQCTAWGTFRASLTCSSYTLLQFYGLVSSSALNVTDPTIVNGIAAALLNYTNYGPITSNGYSWAVDVCAGSVELTVGGTCTCSATYAIRACITNGNWGGVSGTSTCSQASQTITVKFS</sequence>
<keyword evidence="1" id="KW-0812">Transmembrane</keyword>
<organism evidence="2 6">
    <name type="scientific">Rotaria sordida</name>
    <dbReference type="NCBI Taxonomy" id="392033"/>
    <lineage>
        <taxon>Eukaryota</taxon>
        <taxon>Metazoa</taxon>
        <taxon>Spiralia</taxon>
        <taxon>Gnathifera</taxon>
        <taxon>Rotifera</taxon>
        <taxon>Eurotatoria</taxon>
        <taxon>Bdelloidea</taxon>
        <taxon>Philodinida</taxon>
        <taxon>Philodinidae</taxon>
        <taxon>Rotaria</taxon>
    </lineage>
</organism>
<keyword evidence="1" id="KW-0472">Membrane</keyword>
<keyword evidence="1" id="KW-1133">Transmembrane helix</keyword>
<feature type="transmembrane region" description="Helical" evidence="1">
    <location>
        <begin position="89"/>
        <end position="113"/>
    </location>
</feature>
<reference evidence="2" key="1">
    <citation type="submission" date="2021-02" db="EMBL/GenBank/DDBJ databases">
        <authorList>
            <person name="Nowell W R."/>
        </authorList>
    </citation>
    <scope>NUCLEOTIDE SEQUENCE</scope>
</reference>